<dbReference type="Gene3D" id="2.20.28.60">
    <property type="match status" value="1"/>
</dbReference>
<dbReference type="Gene3D" id="1.10.230.10">
    <property type="entry name" value="Cytochrome P450-Terp, domain 2"/>
    <property type="match status" value="1"/>
</dbReference>
<dbReference type="PANTHER" id="PTHR42871">
    <property type="entry name" value="CITRATE SYNTHASE"/>
    <property type="match status" value="1"/>
</dbReference>
<dbReference type="NCBIfam" id="TIGR01798">
    <property type="entry name" value="cit_synth_I"/>
    <property type="match status" value="1"/>
</dbReference>
<dbReference type="STRING" id="1810504.PG2T_15210"/>
<dbReference type="PANTHER" id="PTHR42871:SF1">
    <property type="entry name" value="CITRATE SYNTHASE"/>
    <property type="match status" value="1"/>
</dbReference>
<comment type="similarity">
    <text evidence="2 7 10">Belongs to the citrate synthase family.</text>
</comment>
<dbReference type="CDD" id="cd06114">
    <property type="entry name" value="EcCS_like"/>
    <property type="match status" value="1"/>
</dbReference>
<dbReference type="SUPFAM" id="SSF48256">
    <property type="entry name" value="Citrate synthase"/>
    <property type="match status" value="1"/>
</dbReference>
<evidence type="ECO:0000256" key="2">
    <source>
        <dbReference type="ARBA" id="ARBA00010566"/>
    </source>
</evidence>
<dbReference type="InterPro" id="IPR010953">
    <property type="entry name" value="Citrate_synthase_typ-I"/>
</dbReference>
<organism evidence="11 12">
    <name type="scientific">Immundisolibacter cernigliae</name>
    <dbReference type="NCBI Taxonomy" id="1810504"/>
    <lineage>
        <taxon>Bacteria</taxon>
        <taxon>Pseudomonadati</taxon>
        <taxon>Pseudomonadota</taxon>
        <taxon>Gammaproteobacteria</taxon>
        <taxon>Immundisolibacterales</taxon>
        <taxon>Immundisolibacteraceae</taxon>
        <taxon>Immundisolibacter</taxon>
    </lineage>
</organism>
<dbReference type="Gene3D" id="1.10.580.10">
    <property type="entry name" value="Citrate Synthase, domain 1"/>
    <property type="match status" value="1"/>
</dbReference>
<evidence type="ECO:0000256" key="7">
    <source>
        <dbReference type="PIRNR" id="PIRNR001369"/>
    </source>
</evidence>
<dbReference type="UniPathway" id="UPA00223">
    <property type="reaction ID" value="UER00717"/>
</dbReference>
<comment type="pathway">
    <text evidence="1 9">Carbohydrate metabolism; tricarboxylic acid cycle; isocitrate from oxaloacetate: step 1/2.</text>
</comment>
<keyword evidence="3 9" id="KW-0816">Tricarboxylic acid cycle</keyword>
<dbReference type="PRINTS" id="PR00143">
    <property type="entry name" value="CITRTSNTHASE"/>
</dbReference>
<sequence>MADSVKVEIEGQTYEFPVMTGSEGEKAIDISDLRTRTGYITMDPAYMNTGATVSSVTFLDGEQGILRYRGIPIEQLAEQSSFTETAYLLIYGRLPTRQELVAFRLQVSRHSMIHEGLKELIDRFPPGAHPMAILSSAVCAMSAYYPELAKMDQTPEEVELSIVRLIAKITTIAAYAYKQSIGHPLLYPDNSLGYCANFLRMMFGVPCEPYVVDDDLVKALKVLMILHADHEQNCSTSTVRLVGSSRANLFAAVSAGILALWGPLHGGANQEVLEMLEEIQRDGGDVAKFVLKAKDPKDPFRLMGFGHRVYKNYDPRATIIKRTADTVLTKLGKQDEPLLKIAKELEEAARSDSYFVDRKLYPNVDFYSGIIYHAMGIPTTMFTVMFAIGRLPGWIAQWKEMLEQKAKIGRPRQIYVGPTKTDYVPIEARG</sequence>
<evidence type="ECO:0000256" key="4">
    <source>
        <dbReference type="ARBA" id="ARBA00022679"/>
    </source>
</evidence>
<dbReference type="GO" id="GO:0006099">
    <property type="term" value="P:tricarboxylic acid cycle"/>
    <property type="evidence" value="ECO:0007669"/>
    <property type="project" value="UniProtKB-UniRule"/>
</dbReference>
<dbReference type="Proteomes" id="UP000092952">
    <property type="component" value="Chromosome"/>
</dbReference>
<dbReference type="PIRSF" id="PIRSF001369">
    <property type="entry name" value="Citrate_synth"/>
    <property type="match status" value="1"/>
</dbReference>
<dbReference type="AlphaFoldDB" id="A0A1B1YXA6"/>
<dbReference type="InParanoid" id="A0A1B1YXA6"/>
<keyword evidence="12" id="KW-1185">Reference proteome</keyword>
<dbReference type="PROSITE" id="PS00480">
    <property type="entry name" value="CITRATE_SYNTHASE"/>
    <property type="match status" value="1"/>
</dbReference>
<gene>
    <name evidence="11" type="primary">gltA</name>
    <name evidence="11" type="ORF">PG2T_15210</name>
</gene>
<dbReference type="InterPro" id="IPR036969">
    <property type="entry name" value="Citrate_synthase_sf"/>
</dbReference>
<dbReference type="InterPro" id="IPR019810">
    <property type="entry name" value="Citrate_synthase_AS"/>
</dbReference>
<dbReference type="InterPro" id="IPR016143">
    <property type="entry name" value="Citrate_synth-like_sm_a-sub"/>
</dbReference>
<dbReference type="InterPro" id="IPR016142">
    <property type="entry name" value="Citrate_synth-like_lrg_a-sub"/>
</dbReference>
<dbReference type="RefSeq" id="WP_068807419.1">
    <property type="nucleotide sequence ID" value="NZ_CP014671.1"/>
</dbReference>
<feature type="active site" evidence="8">
    <location>
        <position position="365"/>
    </location>
</feature>
<evidence type="ECO:0000256" key="9">
    <source>
        <dbReference type="RuleBase" id="RU003370"/>
    </source>
</evidence>
<evidence type="ECO:0000313" key="11">
    <source>
        <dbReference type="EMBL" id="ANX05399.1"/>
    </source>
</evidence>
<evidence type="ECO:0000256" key="8">
    <source>
        <dbReference type="PIRSR" id="PIRSR001369-1"/>
    </source>
</evidence>
<keyword evidence="4 7" id="KW-0808">Transferase</keyword>
<accession>A0A1B1YXA6</accession>
<dbReference type="NCBIfam" id="NF004126">
    <property type="entry name" value="PRK05614.1"/>
    <property type="match status" value="1"/>
</dbReference>
<evidence type="ECO:0000256" key="6">
    <source>
        <dbReference type="NCBIfam" id="TIGR01798"/>
    </source>
</evidence>
<dbReference type="FunCoup" id="A0A1B1YXA6">
    <property type="interactions" value="462"/>
</dbReference>
<dbReference type="Pfam" id="PF00285">
    <property type="entry name" value="Citrate_synt"/>
    <property type="match status" value="1"/>
</dbReference>
<dbReference type="GO" id="GO:0005737">
    <property type="term" value="C:cytoplasm"/>
    <property type="evidence" value="ECO:0007669"/>
    <property type="project" value="InterPro"/>
</dbReference>
<reference evidence="12" key="1">
    <citation type="submission" date="2016-03" db="EMBL/GenBank/DDBJ databases">
        <title>Complete genome sequence of Solimmundus cernigliae, representing a novel lineage of polycyclic aromatic hydrocarbon degraders within the Gammaproteobacteria.</title>
        <authorList>
            <person name="Singleton D.R."/>
            <person name="Dickey A.N."/>
            <person name="Scholl E.H."/>
            <person name="Wright F.A."/>
            <person name="Aitken M.D."/>
        </authorList>
    </citation>
    <scope>NUCLEOTIDE SEQUENCE [LARGE SCALE GENOMIC DNA]</scope>
    <source>
        <strain evidence="12">TR3.2</strain>
    </source>
</reference>
<comment type="catalytic activity">
    <reaction evidence="5 9">
        <text>oxaloacetate + acetyl-CoA + H2O = citrate + CoA + H(+)</text>
        <dbReference type="Rhea" id="RHEA:16845"/>
        <dbReference type="ChEBI" id="CHEBI:15377"/>
        <dbReference type="ChEBI" id="CHEBI:15378"/>
        <dbReference type="ChEBI" id="CHEBI:16452"/>
        <dbReference type="ChEBI" id="CHEBI:16947"/>
        <dbReference type="ChEBI" id="CHEBI:57287"/>
        <dbReference type="ChEBI" id="CHEBI:57288"/>
        <dbReference type="EC" id="2.3.3.16"/>
    </reaction>
</comment>
<dbReference type="GO" id="GO:0036440">
    <property type="term" value="F:citrate synthase activity"/>
    <property type="evidence" value="ECO:0007669"/>
    <property type="project" value="UniProtKB-EC"/>
</dbReference>
<feature type="active site" evidence="8">
    <location>
        <position position="307"/>
    </location>
</feature>
<dbReference type="InterPro" id="IPR024176">
    <property type="entry name" value="Citrate_synthase_bac-typ"/>
</dbReference>
<evidence type="ECO:0000256" key="10">
    <source>
        <dbReference type="RuleBase" id="RU003406"/>
    </source>
</evidence>
<dbReference type="InterPro" id="IPR002020">
    <property type="entry name" value="Citrate_synthase"/>
</dbReference>
<name>A0A1B1YXA6_9GAMM</name>
<evidence type="ECO:0000256" key="3">
    <source>
        <dbReference type="ARBA" id="ARBA00022532"/>
    </source>
</evidence>
<proteinExistence type="inferred from homology"/>
<dbReference type="EMBL" id="CP014671">
    <property type="protein sequence ID" value="ANX05399.1"/>
    <property type="molecule type" value="Genomic_DNA"/>
</dbReference>
<dbReference type="KEGG" id="gbi:PG2T_15210"/>
<dbReference type="FunFam" id="1.10.230.10:FF:000002">
    <property type="entry name" value="Citrate synthase"/>
    <property type="match status" value="1"/>
</dbReference>
<protein>
    <recommendedName>
        <fullName evidence="6 7">Citrate synthase</fullName>
    </recommendedName>
</protein>
<evidence type="ECO:0000256" key="1">
    <source>
        <dbReference type="ARBA" id="ARBA00004751"/>
    </source>
</evidence>
<evidence type="ECO:0000313" key="12">
    <source>
        <dbReference type="Proteomes" id="UP000092952"/>
    </source>
</evidence>
<dbReference type="OrthoDB" id="9800864at2"/>
<evidence type="ECO:0000256" key="5">
    <source>
        <dbReference type="ARBA" id="ARBA00049288"/>
    </source>
</evidence>